<dbReference type="OrthoDB" id="9782972at2"/>
<sequence length="411" mass="44462">MTQVLFRNFAMLEPDHGELRKGYELLVEGELIREVSDKPIKADKADAIDCGGRTLMPGLIDSHVHVMLSEVSIPLLEKVPLTLATARAARLMKGMIDRGFTSVRDTGGADWGIKEAVEKGDVPGPRLFIAGAAIGPTGGHSDPRRRTDFGARCHCCNAMAYTMNVSDGVSSVIKSTREQMRLGADHIKIMMSGGVASPYDPLDSMQFTVEEVTAAVTEAKAFGRYVCAHAYTPEAITRAAQCGVRAIEHGNLIDEASAKLMAENNMFLTANLVAYYAMRERAAEFGMNAEMLAKNDLVIDGGLKSLEICKRAGVPVAYGSDLLGQLQVDQSREFLLRREVLSPVEIIRSATTIGAQLLRMEGKLGTLRAGAYADIILVDGDPLKSLELFQDQGAKLPVIMKGGAFHKNALH</sequence>
<dbReference type="Gene3D" id="2.30.40.10">
    <property type="entry name" value="Urease, subunit C, domain 1"/>
    <property type="match status" value="1"/>
</dbReference>
<dbReference type="SUPFAM" id="SSF51556">
    <property type="entry name" value="Metallo-dependent hydrolases"/>
    <property type="match status" value="1"/>
</dbReference>
<dbReference type="Proteomes" id="UP000199664">
    <property type="component" value="Unassembled WGS sequence"/>
</dbReference>
<dbReference type="InterPro" id="IPR057744">
    <property type="entry name" value="OTAase-like"/>
</dbReference>
<evidence type="ECO:0000259" key="1">
    <source>
        <dbReference type="Pfam" id="PF01979"/>
    </source>
</evidence>
<dbReference type="InterPro" id="IPR011059">
    <property type="entry name" value="Metal-dep_hydrolase_composite"/>
</dbReference>
<dbReference type="Pfam" id="PF01979">
    <property type="entry name" value="Amidohydro_1"/>
    <property type="match status" value="1"/>
</dbReference>
<dbReference type="GO" id="GO:0016810">
    <property type="term" value="F:hydrolase activity, acting on carbon-nitrogen (but not peptide) bonds"/>
    <property type="evidence" value="ECO:0007669"/>
    <property type="project" value="InterPro"/>
</dbReference>
<dbReference type="SUPFAM" id="SSF51338">
    <property type="entry name" value="Composite domain of metallo-dependent hydrolases"/>
    <property type="match status" value="2"/>
</dbReference>
<evidence type="ECO:0000313" key="3">
    <source>
        <dbReference type="Proteomes" id="UP000199664"/>
    </source>
</evidence>
<organism evidence="2 3">
    <name type="scientific">Bosea lupini</name>
    <dbReference type="NCBI Taxonomy" id="1036779"/>
    <lineage>
        <taxon>Bacteria</taxon>
        <taxon>Pseudomonadati</taxon>
        <taxon>Pseudomonadota</taxon>
        <taxon>Alphaproteobacteria</taxon>
        <taxon>Hyphomicrobiales</taxon>
        <taxon>Boseaceae</taxon>
        <taxon>Bosea</taxon>
    </lineage>
</organism>
<feature type="domain" description="Amidohydrolase-related" evidence="1">
    <location>
        <begin position="54"/>
        <end position="402"/>
    </location>
</feature>
<protein>
    <submittedName>
        <fullName evidence="2">Imidazolonepropionase</fullName>
    </submittedName>
</protein>
<reference evidence="3" key="1">
    <citation type="submission" date="2016-10" db="EMBL/GenBank/DDBJ databases">
        <authorList>
            <person name="Varghese N."/>
            <person name="Submissions S."/>
        </authorList>
    </citation>
    <scope>NUCLEOTIDE SEQUENCE [LARGE SCALE GENOMIC DNA]</scope>
    <source>
        <strain evidence="3">LMG 26383,CCUG 61248,R- 45681</strain>
    </source>
</reference>
<name>A0A1H7UUM5_9HYPH</name>
<accession>A0A1H7UUM5</accession>
<dbReference type="Gene3D" id="3.20.20.140">
    <property type="entry name" value="Metal-dependent hydrolases"/>
    <property type="match status" value="1"/>
</dbReference>
<dbReference type="InterPro" id="IPR051781">
    <property type="entry name" value="Metallo-dep_Hydrolase"/>
</dbReference>
<dbReference type="PANTHER" id="PTHR43135:SF3">
    <property type="entry name" value="ALPHA-D-RIBOSE 1-METHYLPHOSPHONATE 5-TRIPHOSPHATE DIPHOSPHATASE"/>
    <property type="match status" value="1"/>
</dbReference>
<dbReference type="EMBL" id="FOAN01000006">
    <property type="protein sequence ID" value="SEM00439.1"/>
    <property type="molecule type" value="Genomic_DNA"/>
</dbReference>
<proteinExistence type="predicted"/>
<dbReference type="RefSeq" id="WP_091838078.1">
    <property type="nucleotide sequence ID" value="NZ_FOAN01000006.1"/>
</dbReference>
<dbReference type="CDD" id="cd01299">
    <property type="entry name" value="Met_dep_hydrolase_A"/>
    <property type="match status" value="1"/>
</dbReference>
<dbReference type="InterPro" id="IPR006680">
    <property type="entry name" value="Amidohydro-rel"/>
</dbReference>
<dbReference type="AlphaFoldDB" id="A0A1H7UUM5"/>
<gene>
    <name evidence="2" type="ORF">SAMN04515666_106422</name>
</gene>
<dbReference type="InterPro" id="IPR032466">
    <property type="entry name" value="Metal_Hydrolase"/>
</dbReference>
<evidence type="ECO:0000313" key="2">
    <source>
        <dbReference type="EMBL" id="SEM00439.1"/>
    </source>
</evidence>
<dbReference type="PANTHER" id="PTHR43135">
    <property type="entry name" value="ALPHA-D-RIBOSE 1-METHYLPHOSPHONATE 5-TRIPHOSPHATE DIPHOSPHATASE"/>
    <property type="match status" value="1"/>
</dbReference>
<dbReference type="STRING" id="1036779.SAMN04515666_106422"/>
<keyword evidence="3" id="KW-1185">Reference proteome</keyword>